<evidence type="ECO:0000313" key="3">
    <source>
        <dbReference type="Proteomes" id="UP000319576"/>
    </source>
</evidence>
<proteinExistence type="predicted"/>
<reference evidence="2 3" key="1">
    <citation type="submission" date="2019-02" db="EMBL/GenBank/DDBJ databases">
        <title>Deep-cultivation of Planctomycetes and their phenomic and genomic characterization uncovers novel biology.</title>
        <authorList>
            <person name="Wiegand S."/>
            <person name="Jogler M."/>
            <person name="Boedeker C."/>
            <person name="Pinto D."/>
            <person name="Vollmers J."/>
            <person name="Rivas-Marin E."/>
            <person name="Kohn T."/>
            <person name="Peeters S.H."/>
            <person name="Heuer A."/>
            <person name="Rast P."/>
            <person name="Oberbeckmann S."/>
            <person name="Bunk B."/>
            <person name="Jeske O."/>
            <person name="Meyerdierks A."/>
            <person name="Storesund J.E."/>
            <person name="Kallscheuer N."/>
            <person name="Luecker S."/>
            <person name="Lage O.M."/>
            <person name="Pohl T."/>
            <person name="Merkel B.J."/>
            <person name="Hornburger P."/>
            <person name="Mueller R.-W."/>
            <person name="Bruemmer F."/>
            <person name="Labrenz M."/>
            <person name="Spormann A.M."/>
            <person name="Op den Camp H."/>
            <person name="Overmann J."/>
            <person name="Amann R."/>
            <person name="Jetten M.S.M."/>
            <person name="Mascher T."/>
            <person name="Medema M.H."/>
            <person name="Devos D.P."/>
            <person name="Kaster A.-K."/>
            <person name="Ovreas L."/>
            <person name="Rohde M."/>
            <person name="Galperin M.Y."/>
            <person name="Jogler C."/>
        </authorList>
    </citation>
    <scope>NUCLEOTIDE SEQUENCE [LARGE SCALE GENOMIC DNA]</scope>
    <source>
        <strain evidence="2 3">ETA_A1</strain>
    </source>
</reference>
<feature type="region of interest" description="Disordered" evidence="1">
    <location>
        <begin position="146"/>
        <end position="199"/>
    </location>
</feature>
<gene>
    <name evidence="2" type="ORF">ETAA1_38480</name>
</gene>
<dbReference type="Proteomes" id="UP000319576">
    <property type="component" value="Chromosome"/>
</dbReference>
<dbReference type="EMBL" id="CP036273">
    <property type="protein sequence ID" value="QDU21875.1"/>
    <property type="molecule type" value="Genomic_DNA"/>
</dbReference>
<dbReference type="KEGG" id="uli:ETAA1_38480"/>
<sequence length="404" mass="45038">MNETTRVLARALKHLATDEIAGRLVKHDCYNPHRRLFAVASIDLCFEHTHHPDLLFVTKDAVAEWGGRVDRVLVRAAENHDDYHVALRLHELLLQDEPSVQTFPGWVRGYEGFPELVSRYVNTFLKAAAETEQIERPLVLTRRIPGVAKTPGGSREGKPPLSYALRPAPACCRGSTDRSRGRSSSPPAQPVARGREADGGPLRFVTNRFDNDEFLMTFSPWPFATDPMGEDISGKLTPYHARRGLTPRRPFASRHPVIAANGLTIDFHVYNGSDRECFIDSLYLFVEERFDVGEEMAWNEWLPLLEPPTFEVALTGDTDYYELTCDRRPVYAVGPGAAEHFRLEVRGGPGSENCIVRFRLGAAAHDAPGGRYDVTSDRAFHVAFCPRLNAAVNAGSETDGTDAR</sequence>
<evidence type="ECO:0000313" key="2">
    <source>
        <dbReference type="EMBL" id="QDU21875.1"/>
    </source>
</evidence>
<evidence type="ECO:0000256" key="1">
    <source>
        <dbReference type="SAM" id="MobiDB-lite"/>
    </source>
</evidence>
<protein>
    <submittedName>
        <fullName evidence="2">Uncharacterized protein</fullName>
    </submittedName>
</protein>
<keyword evidence="3" id="KW-1185">Reference proteome</keyword>
<accession>A0A517XWJ8</accession>
<organism evidence="2 3">
    <name type="scientific">Urbifossiella limnaea</name>
    <dbReference type="NCBI Taxonomy" id="2528023"/>
    <lineage>
        <taxon>Bacteria</taxon>
        <taxon>Pseudomonadati</taxon>
        <taxon>Planctomycetota</taxon>
        <taxon>Planctomycetia</taxon>
        <taxon>Gemmatales</taxon>
        <taxon>Gemmataceae</taxon>
        <taxon>Urbifossiella</taxon>
    </lineage>
</organism>
<dbReference type="AlphaFoldDB" id="A0A517XWJ8"/>
<name>A0A517XWJ8_9BACT</name>